<dbReference type="AlphaFoldDB" id="A0A2P2PR69"/>
<reference evidence="1" key="1">
    <citation type="submission" date="2018-02" db="EMBL/GenBank/DDBJ databases">
        <title>Rhizophora mucronata_Transcriptome.</title>
        <authorList>
            <person name="Meera S.P."/>
            <person name="Sreeshan A."/>
            <person name="Augustine A."/>
        </authorList>
    </citation>
    <scope>NUCLEOTIDE SEQUENCE</scope>
    <source>
        <tissue evidence="1">Leaf</tissue>
    </source>
</reference>
<sequence length="27" mass="2951">MPFSGSRMHWGIAWLSAAGMPLCSRVT</sequence>
<evidence type="ECO:0000313" key="1">
    <source>
        <dbReference type="EMBL" id="MBX57240.1"/>
    </source>
</evidence>
<organism evidence="1">
    <name type="scientific">Rhizophora mucronata</name>
    <name type="common">Asiatic mangrove</name>
    <dbReference type="NCBI Taxonomy" id="61149"/>
    <lineage>
        <taxon>Eukaryota</taxon>
        <taxon>Viridiplantae</taxon>
        <taxon>Streptophyta</taxon>
        <taxon>Embryophyta</taxon>
        <taxon>Tracheophyta</taxon>
        <taxon>Spermatophyta</taxon>
        <taxon>Magnoliopsida</taxon>
        <taxon>eudicotyledons</taxon>
        <taxon>Gunneridae</taxon>
        <taxon>Pentapetalae</taxon>
        <taxon>rosids</taxon>
        <taxon>fabids</taxon>
        <taxon>Malpighiales</taxon>
        <taxon>Rhizophoraceae</taxon>
        <taxon>Rhizophora</taxon>
    </lineage>
</organism>
<name>A0A2P2PR69_RHIMU</name>
<accession>A0A2P2PR69</accession>
<protein>
    <submittedName>
        <fullName evidence="1">Uncharacterized protein</fullName>
    </submittedName>
</protein>
<proteinExistence type="predicted"/>
<dbReference type="EMBL" id="GGEC01076756">
    <property type="protein sequence ID" value="MBX57240.1"/>
    <property type="molecule type" value="Transcribed_RNA"/>
</dbReference>